<reference evidence="2 3" key="1">
    <citation type="submission" date="2019-09" db="EMBL/GenBank/DDBJ databases">
        <authorList>
            <person name="Chandra G."/>
            <person name="Truman W A."/>
        </authorList>
    </citation>
    <scope>NUCLEOTIDE SEQUENCE [LARGE SCALE GENOMIC DNA]</scope>
    <source>
        <strain evidence="2">PS631</strain>
    </source>
</reference>
<evidence type="ECO:0000313" key="2">
    <source>
        <dbReference type="EMBL" id="VVM66049.1"/>
    </source>
</evidence>
<evidence type="ECO:0000256" key="1">
    <source>
        <dbReference type="SAM" id="Phobius"/>
    </source>
</evidence>
<keyword evidence="1" id="KW-0472">Membrane</keyword>
<evidence type="ECO:0000313" key="3">
    <source>
        <dbReference type="Proteomes" id="UP000399692"/>
    </source>
</evidence>
<dbReference type="EMBL" id="CABVHF010000003">
    <property type="protein sequence ID" value="VVM66049.1"/>
    <property type="molecule type" value="Genomic_DNA"/>
</dbReference>
<sequence length="75" mass="8088">MSKRLFNLHPSQWRGAHHAHRQPAELALLLLAVALGVLGALLVLSGVFSMDLSQIAVGVIALIAGLGLQRHGYRR</sequence>
<name>A0A5E6RC94_PSEFL</name>
<dbReference type="Proteomes" id="UP000399692">
    <property type="component" value="Unassembled WGS sequence"/>
</dbReference>
<feature type="transmembrane region" description="Helical" evidence="1">
    <location>
        <begin position="52"/>
        <end position="68"/>
    </location>
</feature>
<gene>
    <name evidence="2" type="ORF">PS631_01555</name>
</gene>
<feature type="transmembrane region" description="Helical" evidence="1">
    <location>
        <begin position="26"/>
        <end position="46"/>
    </location>
</feature>
<proteinExistence type="predicted"/>
<organism evidence="2 3">
    <name type="scientific">Pseudomonas fluorescens</name>
    <dbReference type="NCBI Taxonomy" id="294"/>
    <lineage>
        <taxon>Bacteria</taxon>
        <taxon>Pseudomonadati</taxon>
        <taxon>Pseudomonadota</taxon>
        <taxon>Gammaproteobacteria</taxon>
        <taxon>Pseudomonadales</taxon>
        <taxon>Pseudomonadaceae</taxon>
        <taxon>Pseudomonas</taxon>
    </lineage>
</organism>
<accession>A0A5E6RC94</accession>
<keyword evidence="1" id="KW-0812">Transmembrane</keyword>
<evidence type="ECO:0008006" key="4">
    <source>
        <dbReference type="Google" id="ProtNLM"/>
    </source>
</evidence>
<dbReference type="AlphaFoldDB" id="A0A5E6RC94"/>
<keyword evidence="1" id="KW-1133">Transmembrane helix</keyword>
<protein>
    <recommendedName>
        <fullName evidence="4">DUF3040 domain-containing protein</fullName>
    </recommendedName>
</protein>